<dbReference type="OrthoDB" id="432299at2759"/>
<dbReference type="RefSeq" id="XP_014147329.1">
    <property type="nucleotide sequence ID" value="XM_014291854.1"/>
</dbReference>
<dbReference type="EMBL" id="KQ245632">
    <property type="protein sequence ID" value="KNC73427.1"/>
    <property type="molecule type" value="Genomic_DNA"/>
</dbReference>
<accession>A0A0L0F9M6</accession>
<evidence type="ECO:0000313" key="1">
    <source>
        <dbReference type="EMBL" id="KNC73427.1"/>
    </source>
</evidence>
<name>A0A0L0F9M6_9EUKA</name>
<keyword evidence="2" id="KW-1185">Reference proteome</keyword>
<feature type="non-terminal residue" evidence="1">
    <location>
        <position position="89"/>
    </location>
</feature>
<dbReference type="GeneID" id="25914521"/>
<sequence>MRNAGGSVRFDGVHYEITVWTVQEYREIHVMSEDTEAKVQFASNGIPATTFDAAPLTTKMPLPRRKVAVKPGRSMMDWVKLTNSGQNLR</sequence>
<gene>
    <name evidence="1" type="ORF">SARC_14017</name>
</gene>
<reference evidence="1 2" key="1">
    <citation type="submission" date="2011-02" db="EMBL/GenBank/DDBJ databases">
        <title>The Genome Sequence of Sphaeroforma arctica JP610.</title>
        <authorList>
            <consortium name="The Broad Institute Genome Sequencing Platform"/>
            <person name="Russ C."/>
            <person name="Cuomo C."/>
            <person name="Young S.K."/>
            <person name="Zeng Q."/>
            <person name="Gargeya S."/>
            <person name="Alvarado L."/>
            <person name="Berlin A."/>
            <person name="Chapman S.B."/>
            <person name="Chen Z."/>
            <person name="Freedman E."/>
            <person name="Gellesch M."/>
            <person name="Goldberg J."/>
            <person name="Griggs A."/>
            <person name="Gujja S."/>
            <person name="Heilman E."/>
            <person name="Heiman D."/>
            <person name="Howarth C."/>
            <person name="Mehta T."/>
            <person name="Neiman D."/>
            <person name="Pearson M."/>
            <person name="Roberts A."/>
            <person name="Saif S."/>
            <person name="Shea T."/>
            <person name="Shenoy N."/>
            <person name="Sisk P."/>
            <person name="Stolte C."/>
            <person name="Sykes S."/>
            <person name="White J."/>
            <person name="Yandava C."/>
            <person name="Burger G."/>
            <person name="Gray M.W."/>
            <person name="Holland P.W.H."/>
            <person name="King N."/>
            <person name="Lang F.B.F."/>
            <person name="Roger A.J."/>
            <person name="Ruiz-Trillo I."/>
            <person name="Haas B."/>
            <person name="Nusbaum C."/>
            <person name="Birren B."/>
        </authorList>
    </citation>
    <scope>NUCLEOTIDE SEQUENCE [LARGE SCALE GENOMIC DNA]</scope>
    <source>
        <strain evidence="1 2">JP610</strain>
    </source>
</reference>
<organism evidence="1 2">
    <name type="scientific">Sphaeroforma arctica JP610</name>
    <dbReference type="NCBI Taxonomy" id="667725"/>
    <lineage>
        <taxon>Eukaryota</taxon>
        <taxon>Ichthyosporea</taxon>
        <taxon>Ichthyophonida</taxon>
        <taxon>Sphaeroforma</taxon>
    </lineage>
</organism>
<dbReference type="Proteomes" id="UP000054560">
    <property type="component" value="Unassembled WGS sequence"/>
</dbReference>
<proteinExistence type="predicted"/>
<dbReference type="AlphaFoldDB" id="A0A0L0F9M6"/>
<evidence type="ECO:0000313" key="2">
    <source>
        <dbReference type="Proteomes" id="UP000054560"/>
    </source>
</evidence>
<protein>
    <submittedName>
        <fullName evidence="1">Uncharacterized protein</fullName>
    </submittedName>
</protein>